<proteinExistence type="predicted"/>
<name>A2Q5N2_MEDTR</name>
<gene>
    <name evidence="1" type="ORF">MtrDRAFT_AC166313g14v2</name>
</gene>
<reference evidence="1" key="1">
    <citation type="submission" date="2005-08" db="EMBL/GenBank/DDBJ databases">
        <authorList>
            <person name="Town C.D."/>
        </authorList>
    </citation>
    <scope>NUCLEOTIDE SEQUENCE</scope>
</reference>
<reference evidence="1" key="2">
    <citation type="submission" date="2007-03" db="EMBL/GenBank/DDBJ databases">
        <authorList>
            <consortium name="The International Medicago Genome Annotation Group"/>
        </authorList>
    </citation>
    <scope>NUCLEOTIDE SEQUENCE</scope>
</reference>
<dbReference type="AlphaFoldDB" id="A2Q5N2"/>
<organism evidence="1">
    <name type="scientific">Medicago truncatula</name>
    <name type="common">Barrel medic</name>
    <name type="synonym">Medicago tribuloides</name>
    <dbReference type="NCBI Taxonomy" id="3880"/>
    <lineage>
        <taxon>Eukaryota</taxon>
        <taxon>Viridiplantae</taxon>
        <taxon>Streptophyta</taxon>
        <taxon>Embryophyta</taxon>
        <taxon>Tracheophyta</taxon>
        <taxon>Spermatophyta</taxon>
        <taxon>Magnoliopsida</taxon>
        <taxon>eudicotyledons</taxon>
        <taxon>Gunneridae</taxon>
        <taxon>Pentapetalae</taxon>
        <taxon>rosids</taxon>
        <taxon>fabids</taxon>
        <taxon>Fabales</taxon>
        <taxon>Fabaceae</taxon>
        <taxon>Papilionoideae</taxon>
        <taxon>50 kb inversion clade</taxon>
        <taxon>NPAAA clade</taxon>
        <taxon>Hologalegina</taxon>
        <taxon>IRL clade</taxon>
        <taxon>Trifolieae</taxon>
        <taxon>Medicago</taxon>
    </lineage>
</organism>
<accession>A2Q5N2</accession>
<evidence type="ECO:0000313" key="1">
    <source>
        <dbReference type="EMBL" id="ABN08932.1"/>
    </source>
</evidence>
<dbReference type="EMBL" id="AC166313">
    <property type="protein sequence ID" value="ABN08932.1"/>
    <property type="molecule type" value="Genomic_DNA"/>
</dbReference>
<sequence>MPRELGYAHGYILPCPERMAHAKGGIRGIEVKGSVNGFHNLVMEVIEQSNICRDRNILPKNEPLFI</sequence>
<protein>
    <submittedName>
        <fullName evidence="1">Uncharacterized protein</fullName>
    </submittedName>
</protein>